<evidence type="ECO:0000256" key="1">
    <source>
        <dbReference type="ARBA" id="ARBA00022617"/>
    </source>
</evidence>
<reference evidence="6" key="1">
    <citation type="submission" date="2017-09" db="EMBL/GenBank/DDBJ databases">
        <title>Polyketide synthases of a Diaporthe helianthi virulent isolate.</title>
        <authorList>
            <person name="Baroncelli R."/>
        </authorList>
    </citation>
    <scope>NUCLEOTIDE SEQUENCE [LARGE SCALE GENOMIC DNA]</scope>
    <source>
        <strain evidence="6">7/96</strain>
    </source>
</reference>
<dbReference type="CDD" id="cd11060">
    <property type="entry name" value="CYP57A1-like"/>
    <property type="match status" value="1"/>
</dbReference>
<dbReference type="InterPro" id="IPR001128">
    <property type="entry name" value="Cyt_P450"/>
</dbReference>
<dbReference type="OrthoDB" id="1470350at2759"/>
<dbReference type="Pfam" id="PF00067">
    <property type="entry name" value="p450"/>
    <property type="match status" value="1"/>
</dbReference>
<feature type="binding site" description="axial binding residue" evidence="4">
    <location>
        <position position="503"/>
    </location>
    <ligand>
        <name>heme</name>
        <dbReference type="ChEBI" id="CHEBI:30413"/>
    </ligand>
    <ligandPart>
        <name>Fe</name>
        <dbReference type="ChEBI" id="CHEBI:18248"/>
    </ligandPart>
</feature>
<evidence type="ECO:0000256" key="5">
    <source>
        <dbReference type="SAM" id="Phobius"/>
    </source>
</evidence>
<evidence type="ECO:0000256" key="4">
    <source>
        <dbReference type="PIRSR" id="PIRSR602401-1"/>
    </source>
</evidence>
<keyword evidence="5" id="KW-1133">Transmembrane helix</keyword>
<dbReference type="PANTHER" id="PTHR24305:SF168">
    <property type="entry name" value="P450, PUTATIVE (EUROFUNG)-RELATED"/>
    <property type="match status" value="1"/>
</dbReference>
<organism evidence="6 7">
    <name type="scientific">Diaporthe helianthi</name>
    <dbReference type="NCBI Taxonomy" id="158607"/>
    <lineage>
        <taxon>Eukaryota</taxon>
        <taxon>Fungi</taxon>
        <taxon>Dikarya</taxon>
        <taxon>Ascomycota</taxon>
        <taxon>Pezizomycotina</taxon>
        <taxon>Sordariomycetes</taxon>
        <taxon>Sordariomycetidae</taxon>
        <taxon>Diaporthales</taxon>
        <taxon>Diaporthaceae</taxon>
        <taxon>Diaporthe</taxon>
    </lineage>
</organism>
<name>A0A2P5HR58_DIAHE</name>
<proteinExistence type="predicted"/>
<dbReference type="PRINTS" id="PR00463">
    <property type="entry name" value="EP450I"/>
</dbReference>
<gene>
    <name evidence="6" type="ORF">DHEL01_v208841</name>
</gene>
<keyword evidence="5" id="KW-0472">Membrane</keyword>
<dbReference type="SUPFAM" id="SSF48264">
    <property type="entry name" value="Cytochrome P450"/>
    <property type="match status" value="1"/>
</dbReference>
<keyword evidence="5" id="KW-0812">Transmembrane</keyword>
<keyword evidence="7" id="KW-1185">Reference proteome</keyword>
<dbReference type="GO" id="GO:0004497">
    <property type="term" value="F:monooxygenase activity"/>
    <property type="evidence" value="ECO:0007669"/>
    <property type="project" value="InterPro"/>
</dbReference>
<dbReference type="InterPro" id="IPR036396">
    <property type="entry name" value="Cyt_P450_sf"/>
</dbReference>
<dbReference type="EMBL" id="MAVT02000931">
    <property type="protein sequence ID" value="POS72762.1"/>
    <property type="molecule type" value="Genomic_DNA"/>
</dbReference>
<keyword evidence="1 4" id="KW-0349">Heme</keyword>
<dbReference type="GO" id="GO:0020037">
    <property type="term" value="F:heme binding"/>
    <property type="evidence" value="ECO:0007669"/>
    <property type="project" value="InterPro"/>
</dbReference>
<dbReference type="Gene3D" id="1.10.630.10">
    <property type="entry name" value="Cytochrome P450"/>
    <property type="match status" value="1"/>
</dbReference>
<keyword evidence="3 4" id="KW-0408">Iron</keyword>
<evidence type="ECO:0000313" key="6">
    <source>
        <dbReference type="EMBL" id="POS72762.1"/>
    </source>
</evidence>
<evidence type="ECO:0000313" key="7">
    <source>
        <dbReference type="Proteomes" id="UP000094444"/>
    </source>
</evidence>
<evidence type="ECO:0000256" key="2">
    <source>
        <dbReference type="ARBA" id="ARBA00022723"/>
    </source>
</evidence>
<accession>A0A2P5HR58</accession>
<sequence length="555" mass="61812">MALHDPILPHSGGVMAIAFSLSSLGALLVLGLLGFFSASTYTTWRRLKHIPGPPSAGLSKWWMLRNTLGGSMHLALKAACDTHGKKWVATSQAPEFADLFLVKTKRDMQMLVLARRPETLRQGRHCCHVARVGPNTLVTDDPEVVKRMWAVRSSYKKGDFYDAVRFDPTRDNIISQRDDDLHNELRAKMAAGYAGKENEGLERGIDKGIMAFIGLIERDYVSEGAIFRPMDLARKAQYLTLDIIGDIAFGADFGHLTQDTDVHKYIERTEASMPAMMIVSVLPVLARVLQLPLLRRLMPSEKDPHGFGKFIGEAKRVVAKRLGPNGIDRKDMLGSFLKHGLSREEAEGEALVNIIAGSDTTATAIRTTMLYLMSSPQAYRKLAHEIRTAAAKGQISSPITDEEARTLPYLQAVIKEGMRVFPPVTGLMPTVVPPGGDVIRGIPVPEGTEIGWSAFGVQHNKGVYGLDAETFRPERWLEVKDEQLLQDMTSTWELVFKYGKWQCLGRSVALLELDKIFVELLRRYDFGLLNPPSPWNSFSAGIFIQSELWVKVTRI</sequence>
<comment type="cofactor">
    <cofactor evidence="4">
        <name>heme</name>
        <dbReference type="ChEBI" id="CHEBI:30413"/>
    </cofactor>
</comment>
<keyword evidence="2 4" id="KW-0479">Metal-binding</keyword>
<dbReference type="Proteomes" id="UP000094444">
    <property type="component" value="Unassembled WGS sequence"/>
</dbReference>
<dbReference type="GO" id="GO:0016705">
    <property type="term" value="F:oxidoreductase activity, acting on paired donors, with incorporation or reduction of molecular oxygen"/>
    <property type="evidence" value="ECO:0007669"/>
    <property type="project" value="InterPro"/>
</dbReference>
<dbReference type="PANTHER" id="PTHR24305">
    <property type="entry name" value="CYTOCHROME P450"/>
    <property type="match status" value="1"/>
</dbReference>
<dbReference type="InterPro" id="IPR002401">
    <property type="entry name" value="Cyt_P450_E_grp-I"/>
</dbReference>
<comment type="caution">
    <text evidence="6">The sequence shown here is derived from an EMBL/GenBank/DDBJ whole genome shotgun (WGS) entry which is preliminary data.</text>
</comment>
<dbReference type="FunCoup" id="A0A2P5HR58">
    <property type="interactions" value="1458"/>
</dbReference>
<dbReference type="STRING" id="158607.A0A2P5HR58"/>
<dbReference type="InParanoid" id="A0A2P5HR58"/>
<feature type="transmembrane region" description="Helical" evidence="5">
    <location>
        <begin position="12"/>
        <end position="36"/>
    </location>
</feature>
<protein>
    <submittedName>
        <fullName evidence="6">Cytochrome P450</fullName>
    </submittedName>
</protein>
<dbReference type="PRINTS" id="PR00385">
    <property type="entry name" value="P450"/>
</dbReference>
<dbReference type="GO" id="GO:0005506">
    <property type="term" value="F:iron ion binding"/>
    <property type="evidence" value="ECO:0007669"/>
    <property type="project" value="InterPro"/>
</dbReference>
<dbReference type="AlphaFoldDB" id="A0A2P5HR58"/>
<dbReference type="InterPro" id="IPR050121">
    <property type="entry name" value="Cytochrome_P450_monoxygenase"/>
</dbReference>
<evidence type="ECO:0000256" key="3">
    <source>
        <dbReference type="ARBA" id="ARBA00023004"/>
    </source>
</evidence>